<accession>A0ACB7Z2S1</accession>
<organism evidence="1 2">
    <name type="scientific">Vaccinium darrowii</name>
    <dbReference type="NCBI Taxonomy" id="229202"/>
    <lineage>
        <taxon>Eukaryota</taxon>
        <taxon>Viridiplantae</taxon>
        <taxon>Streptophyta</taxon>
        <taxon>Embryophyta</taxon>
        <taxon>Tracheophyta</taxon>
        <taxon>Spermatophyta</taxon>
        <taxon>Magnoliopsida</taxon>
        <taxon>eudicotyledons</taxon>
        <taxon>Gunneridae</taxon>
        <taxon>Pentapetalae</taxon>
        <taxon>asterids</taxon>
        <taxon>Ericales</taxon>
        <taxon>Ericaceae</taxon>
        <taxon>Vaccinioideae</taxon>
        <taxon>Vaccinieae</taxon>
        <taxon>Vaccinium</taxon>
    </lineage>
</organism>
<comment type="caution">
    <text evidence="1">The sequence shown here is derived from an EMBL/GenBank/DDBJ whole genome shotgun (WGS) entry which is preliminary data.</text>
</comment>
<proteinExistence type="predicted"/>
<sequence>MLLLPDEVSDVSLLGELKSLEILRVNGIEKLPPEIRQLTCLKFLDLSNLGVISPNVISNLKRLEELCILDDFNGWEDEATNTEGTNAIDTEGRNASLVELNSLTYLTALKVHIPRGKSSPNNLCFEKLVRFRISIGAPFDPDDEEEIPSIKTLKLEDVPLEDKFKVLLVKSEVVYVTKVKGLENVLHDRDGSGFFNLKYLEVTRCDGGENLLERPEPSLQTLEQAMSRSFCNLTKLHVANCSFKYLFSLSVARCLEQLQVLNVETCSCMEVIVGNERQGDDKEIIFPRLREMTLMDLPNLISFSPSKRPNSITEASNSDRAQPLFHEKVVVPNIQEIKIGYCPNLDSIFSASTARKLTRLQHLDINGGSSDSKLKAIVETSEERDGANDDELFVFLELSSMYLTGMANLQSFCSSCGDEESFFNQKVTLPNIL</sequence>
<name>A0ACB7Z2S1_9ERIC</name>
<dbReference type="Proteomes" id="UP000828048">
    <property type="component" value="Chromosome 4"/>
</dbReference>
<evidence type="ECO:0000313" key="1">
    <source>
        <dbReference type="EMBL" id="KAH7859896.1"/>
    </source>
</evidence>
<gene>
    <name evidence="1" type="ORF">Vadar_006819</name>
</gene>
<protein>
    <submittedName>
        <fullName evidence="1">Uncharacterized protein</fullName>
    </submittedName>
</protein>
<reference evidence="1 2" key="1">
    <citation type="journal article" date="2021" name="Hortic Res">
        <title>High-quality reference genome and annotation aids understanding of berry development for evergreen blueberry (Vaccinium darrowii).</title>
        <authorList>
            <person name="Yu J."/>
            <person name="Hulse-Kemp A.M."/>
            <person name="Babiker E."/>
            <person name="Staton M."/>
        </authorList>
    </citation>
    <scope>NUCLEOTIDE SEQUENCE [LARGE SCALE GENOMIC DNA]</scope>
    <source>
        <strain evidence="2">cv. NJ 8807/NJ 8810</strain>
        <tissue evidence="1">Young leaf</tissue>
    </source>
</reference>
<keyword evidence="2" id="KW-1185">Reference proteome</keyword>
<dbReference type="EMBL" id="CM037154">
    <property type="protein sequence ID" value="KAH7859896.1"/>
    <property type="molecule type" value="Genomic_DNA"/>
</dbReference>
<evidence type="ECO:0000313" key="2">
    <source>
        <dbReference type="Proteomes" id="UP000828048"/>
    </source>
</evidence>